<dbReference type="InterPro" id="IPR017871">
    <property type="entry name" value="ABC_transporter-like_CS"/>
</dbReference>
<dbReference type="PROSITE" id="PS50893">
    <property type="entry name" value="ABC_TRANSPORTER_2"/>
    <property type="match status" value="1"/>
</dbReference>
<dbReference type="Gene3D" id="3.40.50.300">
    <property type="entry name" value="P-loop containing nucleotide triphosphate hydrolases"/>
    <property type="match status" value="1"/>
</dbReference>
<protein>
    <submittedName>
        <fullName evidence="6">ABC transporter ATP-binding protein</fullName>
    </submittedName>
</protein>
<dbReference type="Proteomes" id="UP001565283">
    <property type="component" value="Unassembled WGS sequence"/>
</dbReference>
<feature type="domain" description="ABC transporter" evidence="5">
    <location>
        <begin position="2"/>
        <end position="238"/>
    </location>
</feature>
<keyword evidence="4" id="KW-1278">Translocase</keyword>
<dbReference type="InterPro" id="IPR003593">
    <property type="entry name" value="AAA+_ATPase"/>
</dbReference>
<dbReference type="InterPro" id="IPR003439">
    <property type="entry name" value="ABC_transporter-like_ATP-bd"/>
</dbReference>
<comment type="caution">
    <text evidence="6">The sequence shown here is derived from an EMBL/GenBank/DDBJ whole genome shotgun (WGS) entry which is preliminary data.</text>
</comment>
<dbReference type="RefSeq" id="WP_369948598.1">
    <property type="nucleotide sequence ID" value="NZ_JBCLSH010000029.1"/>
</dbReference>
<dbReference type="Pfam" id="PF00005">
    <property type="entry name" value="ABC_tran"/>
    <property type="match status" value="1"/>
</dbReference>
<dbReference type="SUPFAM" id="SSF52540">
    <property type="entry name" value="P-loop containing nucleoside triphosphate hydrolases"/>
    <property type="match status" value="1"/>
</dbReference>
<keyword evidence="2" id="KW-0547">Nucleotide-binding</keyword>
<gene>
    <name evidence="6" type="ORF">AALA52_07600</name>
</gene>
<dbReference type="PANTHER" id="PTHR42794:SF1">
    <property type="entry name" value="HEMIN IMPORT ATP-BINDING PROTEIN HMUV"/>
    <property type="match status" value="1"/>
</dbReference>
<proteinExistence type="predicted"/>
<evidence type="ECO:0000256" key="2">
    <source>
        <dbReference type="ARBA" id="ARBA00022741"/>
    </source>
</evidence>
<keyword evidence="1" id="KW-0813">Transport</keyword>
<keyword evidence="3 6" id="KW-0067">ATP-binding</keyword>
<dbReference type="PANTHER" id="PTHR42794">
    <property type="entry name" value="HEMIN IMPORT ATP-BINDING PROTEIN HMUV"/>
    <property type="match status" value="1"/>
</dbReference>
<name>A0ABV4D3H9_9LACT</name>
<organism evidence="6 7">
    <name type="scientific">Lactococcus ileimucosae</name>
    <dbReference type="NCBI Taxonomy" id="2941329"/>
    <lineage>
        <taxon>Bacteria</taxon>
        <taxon>Bacillati</taxon>
        <taxon>Bacillota</taxon>
        <taxon>Bacilli</taxon>
        <taxon>Lactobacillales</taxon>
        <taxon>Streptococcaceae</taxon>
        <taxon>Lactococcus</taxon>
    </lineage>
</organism>
<evidence type="ECO:0000313" key="7">
    <source>
        <dbReference type="Proteomes" id="UP001565283"/>
    </source>
</evidence>
<dbReference type="EMBL" id="JBCLSH010000029">
    <property type="protein sequence ID" value="MEY8444101.1"/>
    <property type="molecule type" value="Genomic_DNA"/>
</dbReference>
<evidence type="ECO:0000256" key="4">
    <source>
        <dbReference type="ARBA" id="ARBA00022967"/>
    </source>
</evidence>
<dbReference type="InterPro" id="IPR027417">
    <property type="entry name" value="P-loop_NTPase"/>
</dbReference>
<evidence type="ECO:0000256" key="3">
    <source>
        <dbReference type="ARBA" id="ARBA00022840"/>
    </source>
</evidence>
<evidence type="ECO:0000256" key="1">
    <source>
        <dbReference type="ARBA" id="ARBA00022448"/>
    </source>
</evidence>
<sequence>MLEVRKLSVAYTGQKVLTDINLSVGTGQRLAILGPNGSGKSTLLKSLAGLVEYRGEITFSNRSLRDFKRIELAEKVALLSQNTAMYFSYSVYETLMMGLYTQLRKRFMAVARAKDKARVLQVMEALDLDDIRDQELSKLSGGQLQRVFFARTLLQNPEIILLDEPNNHLDIHYQLEMLRYLEEYFDQSKTVIAVFHDIDLALSFSENILVLKEGKVLSQGRAKEILSREFLKQVYQTDVLDYMLKKHKFWKGLEKGER</sequence>
<dbReference type="SMART" id="SM00382">
    <property type="entry name" value="AAA"/>
    <property type="match status" value="1"/>
</dbReference>
<keyword evidence="7" id="KW-1185">Reference proteome</keyword>
<evidence type="ECO:0000259" key="5">
    <source>
        <dbReference type="PROSITE" id="PS50893"/>
    </source>
</evidence>
<dbReference type="GO" id="GO:0005524">
    <property type="term" value="F:ATP binding"/>
    <property type="evidence" value="ECO:0007669"/>
    <property type="project" value="UniProtKB-KW"/>
</dbReference>
<dbReference type="PROSITE" id="PS00211">
    <property type="entry name" value="ABC_TRANSPORTER_1"/>
    <property type="match status" value="1"/>
</dbReference>
<reference evidence="6 7" key="1">
    <citation type="submission" date="2024-03" db="EMBL/GenBank/DDBJ databases">
        <title>Mouse gut bacterial collection (mGBC) of GemPharmatech.</title>
        <authorList>
            <person name="He Y."/>
            <person name="Dong L."/>
            <person name="Wu D."/>
            <person name="Gao X."/>
            <person name="Lin Z."/>
        </authorList>
    </citation>
    <scope>NUCLEOTIDE SEQUENCE [LARGE SCALE GENOMIC DNA]</scope>
    <source>
        <strain evidence="6 7">61-15</strain>
    </source>
</reference>
<evidence type="ECO:0000313" key="6">
    <source>
        <dbReference type="EMBL" id="MEY8444101.1"/>
    </source>
</evidence>
<dbReference type="CDD" id="cd03214">
    <property type="entry name" value="ABC_Iron-Siderophores_B12_Hemin"/>
    <property type="match status" value="1"/>
</dbReference>
<accession>A0ABV4D3H9</accession>